<dbReference type="OrthoDB" id="5835829at2759"/>
<gene>
    <name evidence="6" type="primary">UGT2B7</name>
    <name evidence="6" type="ORF">BLAG_LOCUS18984</name>
</gene>
<keyword evidence="5" id="KW-0732">Signal</keyword>
<comment type="subcellular location">
    <subcellularLocation>
        <location evidence="5">Membrane</location>
        <topology evidence="5">Single-pass membrane protein</topology>
    </subcellularLocation>
</comment>
<evidence type="ECO:0000256" key="2">
    <source>
        <dbReference type="ARBA" id="ARBA00022676"/>
    </source>
</evidence>
<sequence length="473" mass="52195">MPSPLPLVLALMCGQLVIGSNVLILASCSGSTWLRLASIGEALHDRKHSITVLTPENNLQRLQSYGRGRGFTFRTYQTEGDAIATITDKSSKLFWEGSKLAQIMQLSNIVKDLNRFCVNMLDNTDVAKSAAQFDVVLADFIEPCGYILPHVHRLPSVVVIGPLNTFLGKFGVPSPIAYVPSTNSELTDDMDFWDRTRNSLYYIQWLVFQYFSDSRRRSAFSHHLPNQVLSAAMSQVDLVLVNRDFALEFPGPTSPNVINIGGIAAQPALALTDDLESFMVSSGGHGVILFSLGTYSGSMPAHLAELFAGVFSQLPQKVLWKHNGETPTNLGTNTRTMKWIPQNDILGHEKTKLFITHCGGNGMYEAVYHAVPMVFLPLAMDQPDNAVRGVARGLGVKLDIKALLEKELLQSINTVLYNDRPMPSEHQGSCWISRNNQWRGRSGGSNTSSDMAAFRTCAVKGVTYLSTNIYCWM</sequence>
<proteinExistence type="inferred from homology"/>
<protein>
    <recommendedName>
        <fullName evidence="5">UDP-glucuronosyltransferase</fullName>
        <ecNumber evidence="5">2.4.1.17</ecNumber>
    </recommendedName>
</protein>
<dbReference type="Gene3D" id="3.40.50.2000">
    <property type="entry name" value="Glycogen Phosphorylase B"/>
    <property type="match status" value="2"/>
</dbReference>
<dbReference type="Pfam" id="PF00201">
    <property type="entry name" value="UDPGT"/>
    <property type="match status" value="1"/>
</dbReference>
<organism evidence="6 7">
    <name type="scientific">Branchiostoma lanceolatum</name>
    <name type="common">Common lancelet</name>
    <name type="synonym">Amphioxus lanceolatum</name>
    <dbReference type="NCBI Taxonomy" id="7740"/>
    <lineage>
        <taxon>Eukaryota</taxon>
        <taxon>Metazoa</taxon>
        <taxon>Chordata</taxon>
        <taxon>Cephalochordata</taxon>
        <taxon>Leptocardii</taxon>
        <taxon>Amphioxiformes</taxon>
        <taxon>Branchiostomatidae</taxon>
        <taxon>Branchiostoma</taxon>
    </lineage>
</organism>
<dbReference type="AlphaFoldDB" id="A0A8K0EW11"/>
<dbReference type="GO" id="GO:0015020">
    <property type="term" value="F:glucuronosyltransferase activity"/>
    <property type="evidence" value="ECO:0007669"/>
    <property type="project" value="UniProtKB-EC"/>
</dbReference>
<dbReference type="EC" id="2.4.1.17" evidence="5"/>
<comment type="similarity">
    <text evidence="1 4">Belongs to the UDP-glycosyltransferase family.</text>
</comment>
<dbReference type="PANTHER" id="PTHR48043:SF145">
    <property type="entry name" value="FI06409P-RELATED"/>
    <property type="match status" value="1"/>
</dbReference>
<reference evidence="6" key="1">
    <citation type="submission" date="2022-01" db="EMBL/GenBank/DDBJ databases">
        <authorList>
            <person name="Braso-Vives M."/>
        </authorList>
    </citation>
    <scope>NUCLEOTIDE SEQUENCE</scope>
</reference>
<keyword evidence="2 4" id="KW-0328">Glycosyltransferase</keyword>
<dbReference type="EMBL" id="OV696690">
    <property type="protein sequence ID" value="CAH1264721.1"/>
    <property type="molecule type" value="Genomic_DNA"/>
</dbReference>
<dbReference type="CDD" id="cd03784">
    <property type="entry name" value="GT1_Gtf-like"/>
    <property type="match status" value="1"/>
</dbReference>
<evidence type="ECO:0000313" key="7">
    <source>
        <dbReference type="Proteomes" id="UP000838412"/>
    </source>
</evidence>
<dbReference type="GO" id="GO:0016020">
    <property type="term" value="C:membrane"/>
    <property type="evidence" value="ECO:0007669"/>
    <property type="project" value="UniProtKB-SubCell"/>
</dbReference>
<evidence type="ECO:0000256" key="3">
    <source>
        <dbReference type="ARBA" id="ARBA00022679"/>
    </source>
</evidence>
<dbReference type="InterPro" id="IPR035595">
    <property type="entry name" value="UDP_glycos_trans_CS"/>
</dbReference>
<accession>A0A8K0EW11</accession>
<dbReference type="PROSITE" id="PS00375">
    <property type="entry name" value="UDPGT"/>
    <property type="match status" value="1"/>
</dbReference>
<keyword evidence="7" id="KW-1185">Reference proteome</keyword>
<dbReference type="Proteomes" id="UP000838412">
    <property type="component" value="Chromosome 5"/>
</dbReference>
<keyword evidence="3 4" id="KW-0808">Transferase</keyword>
<feature type="chain" id="PRO_5035488297" description="UDP-glucuronosyltransferase" evidence="5">
    <location>
        <begin position="20"/>
        <end position="473"/>
    </location>
</feature>
<dbReference type="InterPro" id="IPR050271">
    <property type="entry name" value="UDP-glycosyltransferase"/>
</dbReference>
<comment type="catalytic activity">
    <reaction evidence="5">
        <text>glucuronate acceptor + UDP-alpha-D-glucuronate = acceptor beta-D-glucuronoside + UDP + H(+)</text>
        <dbReference type="Rhea" id="RHEA:21032"/>
        <dbReference type="ChEBI" id="CHEBI:15378"/>
        <dbReference type="ChEBI" id="CHEBI:58052"/>
        <dbReference type="ChEBI" id="CHEBI:58223"/>
        <dbReference type="ChEBI" id="CHEBI:132367"/>
        <dbReference type="ChEBI" id="CHEBI:132368"/>
        <dbReference type="EC" id="2.4.1.17"/>
    </reaction>
</comment>
<evidence type="ECO:0000256" key="5">
    <source>
        <dbReference type="RuleBase" id="RU362059"/>
    </source>
</evidence>
<evidence type="ECO:0000256" key="4">
    <source>
        <dbReference type="RuleBase" id="RU003718"/>
    </source>
</evidence>
<dbReference type="FunFam" id="3.40.50.2000:FF:000021">
    <property type="entry name" value="UDP-glucuronosyltransferase"/>
    <property type="match status" value="1"/>
</dbReference>
<dbReference type="InterPro" id="IPR002213">
    <property type="entry name" value="UDP_glucos_trans"/>
</dbReference>
<evidence type="ECO:0000256" key="1">
    <source>
        <dbReference type="ARBA" id="ARBA00009995"/>
    </source>
</evidence>
<evidence type="ECO:0000313" key="6">
    <source>
        <dbReference type="EMBL" id="CAH1264721.1"/>
    </source>
</evidence>
<name>A0A8K0EW11_BRALA</name>
<dbReference type="SUPFAM" id="SSF53756">
    <property type="entry name" value="UDP-Glycosyltransferase/glycogen phosphorylase"/>
    <property type="match status" value="1"/>
</dbReference>
<dbReference type="PANTHER" id="PTHR48043">
    <property type="entry name" value="EG:EG0003.4 PROTEIN-RELATED"/>
    <property type="match status" value="1"/>
</dbReference>
<feature type="signal peptide" evidence="5">
    <location>
        <begin position="1"/>
        <end position="19"/>
    </location>
</feature>